<name>A0A2G8K7K3_STIJA</name>
<accession>A0A2G8K7K3</accession>
<keyword evidence="4" id="KW-0547">Nucleotide-binding</keyword>
<keyword evidence="5" id="KW-0227">DNA damage</keyword>
<dbReference type="GO" id="GO:0005524">
    <property type="term" value="F:ATP binding"/>
    <property type="evidence" value="ECO:0007669"/>
    <property type="project" value="UniProtKB-KW"/>
</dbReference>
<dbReference type="OrthoDB" id="381190at2759"/>
<dbReference type="Proteomes" id="UP000230750">
    <property type="component" value="Unassembled WGS sequence"/>
</dbReference>
<dbReference type="GO" id="GO:0006974">
    <property type="term" value="P:DNA damage response"/>
    <property type="evidence" value="ECO:0007669"/>
    <property type="project" value="UniProtKB-KW"/>
</dbReference>
<reference evidence="11 12" key="1">
    <citation type="journal article" date="2017" name="PLoS Biol.">
        <title>The sea cucumber genome provides insights into morphological evolution and visceral regeneration.</title>
        <authorList>
            <person name="Zhang X."/>
            <person name="Sun L."/>
            <person name="Yuan J."/>
            <person name="Sun Y."/>
            <person name="Gao Y."/>
            <person name="Zhang L."/>
            <person name="Li S."/>
            <person name="Dai H."/>
            <person name="Hamel J.F."/>
            <person name="Liu C."/>
            <person name="Yu Y."/>
            <person name="Liu S."/>
            <person name="Lin W."/>
            <person name="Guo K."/>
            <person name="Jin S."/>
            <person name="Xu P."/>
            <person name="Storey K.B."/>
            <person name="Huan P."/>
            <person name="Zhang T."/>
            <person name="Zhou Y."/>
            <person name="Zhang J."/>
            <person name="Lin C."/>
            <person name="Li X."/>
            <person name="Xing L."/>
            <person name="Huo D."/>
            <person name="Sun M."/>
            <person name="Wang L."/>
            <person name="Mercier A."/>
            <person name="Li F."/>
            <person name="Yang H."/>
            <person name="Xiang J."/>
        </authorList>
    </citation>
    <scope>NUCLEOTIDE SEQUENCE [LARGE SCALE GENOMIC DNA]</scope>
    <source>
        <strain evidence="11">Shaxun</strain>
        <tissue evidence="11">Muscle</tissue>
    </source>
</reference>
<evidence type="ECO:0000256" key="6">
    <source>
        <dbReference type="ARBA" id="ARBA00022777"/>
    </source>
</evidence>
<keyword evidence="3" id="KW-0808">Transferase</keyword>
<feature type="domain" description="PI3K/PI4K catalytic" evidence="9">
    <location>
        <begin position="43"/>
        <end position="363"/>
    </location>
</feature>
<evidence type="ECO:0000256" key="7">
    <source>
        <dbReference type="ARBA" id="ARBA00022840"/>
    </source>
</evidence>
<gene>
    <name evidence="11" type="ORF">BSL78_19169</name>
</gene>
<evidence type="ECO:0000256" key="3">
    <source>
        <dbReference type="ARBA" id="ARBA00022679"/>
    </source>
</evidence>
<dbReference type="PANTHER" id="PTHR37079">
    <property type="entry name" value="SERINE/THREONINE-PROTEIN KINASE ATM"/>
    <property type="match status" value="1"/>
</dbReference>
<evidence type="ECO:0000256" key="5">
    <source>
        <dbReference type="ARBA" id="ARBA00022763"/>
    </source>
</evidence>
<proteinExistence type="predicted"/>
<dbReference type="GO" id="GO:0004674">
    <property type="term" value="F:protein serine/threonine kinase activity"/>
    <property type="evidence" value="ECO:0007669"/>
    <property type="project" value="UniProtKB-EC"/>
</dbReference>
<evidence type="ECO:0000256" key="4">
    <source>
        <dbReference type="ARBA" id="ARBA00022741"/>
    </source>
</evidence>
<comment type="subcellular location">
    <subcellularLocation>
        <location evidence="1">Nucleus</location>
    </subcellularLocation>
</comment>
<dbReference type="EC" id="2.7.11.1" evidence="2"/>
<dbReference type="PANTHER" id="PTHR37079:SF4">
    <property type="entry name" value="SERINE_THREONINE-PROTEIN KINASE ATM"/>
    <property type="match status" value="1"/>
</dbReference>
<dbReference type="Gene3D" id="3.30.1010.10">
    <property type="entry name" value="Phosphatidylinositol 3-kinase Catalytic Subunit, Chain A, domain 4"/>
    <property type="match status" value="1"/>
</dbReference>
<dbReference type="InterPro" id="IPR000403">
    <property type="entry name" value="PI3/4_kinase_cat_dom"/>
</dbReference>
<dbReference type="STRING" id="307972.A0A2G8K7K3"/>
<evidence type="ECO:0000313" key="11">
    <source>
        <dbReference type="EMBL" id="PIK43991.1"/>
    </source>
</evidence>
<organism evidence="11 12">
    <name type="scientific">Stichopus japonicus</name>
    <name type="common">Sea cucumber</name>
    <dbReference type="NCBI Taxonomy" id="307972"/>
    <lineage>
        <taxon>Eukaryota</taxon>
        <taxon>Metazoa</taxon>
        <taxon>Echinodermata</taxon>
        <taxon>Eleutherozoa</taxon>
        <taxon>Echinozoa</taxon>
        <taxon>Holothuroidea</taxon>
        <taxon>Aspidochirotacea</taxon>
        <taxon>Aspidochirotida</taxon>
        <taxon>Stichopodidae</taxon>
        <taxon>Apostichopus</taxon>
    </lineage>
</organism>
<dbReference type="InterPro" id="IPR036940">
    <property type="entry name" value="PI3/4_kinase_cat_sf"/>
</dbReference>
<evidence type="ECO:0000259" key="10">
    <source>
        <dbReference type="PROSITE" id="PS51190"/>
    </source>
</evidence>
<dbReference type="Gene3D" id="1.10.1070.11">
    <property type="entry name" value="Phosphatidylinositol 3-/4-kinase, catalytic domain"/>
    <property type="match status" value="1"/>
</dbReference>
<dbReference type="EMBL" id="MRZV01000810">
    <property type="protein sequence ID" value="PIK43991.1"/>
    <property type="molecule type" value="Genomic_DNA"/>
</dbReference>
<evidence type="ECO:0000256" key="1">
    <source>
        <dbReference type="ARBA" id="ARBA00004123"/>
    </source>
</evidence>
<evidence type="ECO:0000313" key="12">
    <source>
        <dbReference type="Proteomes" id="UP000230750"/>
    </source>
</evidence>
<sequence>NQSISLTNLQICTLKNLQTAVATVDIPVDLNCRYGNIVTIQKFELTFKLAGGINLPKIIKCIGSDGVTRRQLVKGKDDLRQDAVMQQVFGLVNHLLAQNPETRQRQLHIRRYKVVPLSQRSGILEWCEGTVPLGLYLLGNQKTDFGAHKRYRPDDKTSLQCRRLMQTTDISFRNGYIHPDRNWKKSIFWSNWTFLIRTLAMATLDIEHSSKSAGGHFKPVFRHFFFEKFLEPAVWFEKRLAYSKKRRNMFNSWVRGVAFEQGRILPTPETIPFRLTRDLVDGMGVAGVEGVFRRCCEKTMEVMRHNQEALLAVLEDELSRPPRGLRPQFEHQGVSDHHYEGTPKKDIERIACAVVRSALRTGPCLHEGPGPPEATNKLEQTAWEETQTPRRPSGNMSSINIDQMEHHGRSRYQAEQNKEEVNTVAERALLRLRQKLQGLEEGVTLSVSGQINHLIQEARDPKNLCRVFPGWQPWV</sequence>
<dbReference type="AlphaFoldDB" id="A0A2G8K7K3"/>
<keyword evidence="8" id="KW-0539">Nucleus</keyword>
<dbReference type="Pfam" id="PF00454">
    <property type="entry name" value="PI3_PI4_kinase"/>
    <property type="match status" value="2"/>
</dbReference>
<dbReference type="SMART" id="SM00146">
    <property type="entry name" value="PI3Kc"/>
    <property type="match status" value="1"/>
</dbReference>
<dbReference type="InterPro" id="IPR018936">
    <property type="entry name" value="PI3/4_kinase_CS"/>
</dbReference>
<dbReference type="PROSITE" id="PS50290">
    <property type="entry name" value="PI3_4_KINASE_3"/>
    <property type="match status" value="1"/>
</dbReference>
<dbReference type="InterPro" id="IPR011009">
    <property type="entry name" value="Kinase-like_dom_sf"/>
</dbReference>
<feature type="non-terminal residue" evidence="11">
    <location>
        <position position="1"/>
    </location>
</feature>
<keyword evidence="6 11" id="KW-0418">Kinase</keyword>
<dbReference type="InterPro" id="IPR038980">
    <property type="entry name" value="ATM_plant"/>
</dbReference>
<dbReference type="Pfam" id="PF02260">
    <property type="entry name" value="FATC"/>
    <property type="match status" value="1"/>
</dbReference>
<keyword evidence="12" id="KW-1185">Reference proteome</keyword>
<dbReference type="GO" id="GO:0005634">
    <property type="term" value="C:nucleus"/>
    <property type="evidence" value="ECO:0007669"/>
    <property type="project" value="UniProtKB-SubCell"/>
</dbReference>
<dbReference type="SUPFAM" id="SSF56112">
    <property type="entry name" value="Protein kinase-like (PK-like)"/>
    <property type="match status" value="1"/>
</dbReference>
<dbReference type="SMART" id="SM01343">
    <property type="entry name" value="FATC"/>
    <property type="match status" value="1"/>
</dbReference>
<evidence type="ECO:0000259" key="9">
    <source>
        <dbReference type="PROSITE" id="PS50290"/>
    </source>
</evidence>
<comment type="caution">
    <text evidence="11">The sequence shown here is derived from an EMBL/GenBank/DDBJ whole genome shotgun (WGS) entry which is preliminary data.</text>
</comment>
<feature type="domain" description="FATC" evidence="10">
    <location>
        <begin position="443"/>
        <end position="475"/>
    </location>
</feature>
<evidence type="ECO:0000256" key="8">
    <source>
        <dbReference type="ARBA" id="ARBA00023242"/>
    </source>
</evidence>
<keyword evidence="7" id="KW-0067">ATP-binding</keyword>
<dbReference type="InterPro" id="IPR003152">
    <property type="entry name" value="FATC_dom"/>
</dbReference>
<dbReference type="PROSITE" id="PS51190">
    <property type="entry name" value="FATC"/>
    <property type="match status" value="1"/>
</dbReference>
<dbReference type="PROSITE" id="PS00915">
    <property type="entry name" value="PI3_4_KINASE_1"/>
    <property type="match status" value="1"/>
</dbReference>
<evidence type="ECO:0000256" key="2">
    <source>
        <dbReference type="ARBA" id="ARBA00012513"/>
    </source>
</evidence>
<protein>
    <recommendedName>
        <fullName evidence="2">non-specific serine/threonine protein kinase</fullName>
        <ecNumber evidence="2">2.7.11.1</ecNumber>
    </recommendedName>
</protein>